<dbReference type="EMBL" id="CP108482">
    <property type="protein sequence ID" value="WUS57140.1"/>
    <property type="molecule type" value="Genomic_DNA"/>
</dbReference>
<dbReference type="Pfam" id="PF13560">
    <property type="entry name" value="HTH_31"/>
    <property type="match status" value="1"/>
</dbReference>
<dbReference type="Gene3D" id="1.10.260.40">
    <property type="entry name" value="lambda repressor-like DNA-binding domains"/>
    <property type="match status" value="1"/>
</dbReference>
<dbReference type="PROSITE" id="PS50943">
    <property type="entry name" value="HTH_CROC1"/>
    <property type="match status" value="1"/>
</dbReference>
<dbReference type="SUPFAM" id="SSF47413">
    <property type="entry name" value="lambda repressor-like DNA-binding domains"/>
    <property type="match status" value="1"/>
</dbReference>
<name>A0ABZ1W8G2_9ACTN</name>
<keyword evidence="3" id="KW-1185">Reference proteome</keyword>
<sequence length="283" mass="31563">MPPRINPSARHERLGSELRKLREKAGLTARAAANLIGSDQAQMSNLEAGRVGASAERIRRLAFHYACDDMALIDALVAMATDRTRGWWEDYRDVLSRGFLDLAEAEFHAVAVRSVRIAEIPGFMQTEAHARAVFNYYVPGMLSADLEAKVAFRVQRRVLLQRTPATDVQAVIHEAALRMNVGGTRAAREQLTLLLDLSERPNVEIRVIPFSATEFAGASGSMYYLAGPVPQLDTLHFDSPVRGTFVDAEALLSQHRRLFAKVQDSAHSPQESRDFIIRILKER</sequence>
<dbReference type="Pfam" id="PF19054">
    <property type="entry name" value="DUF5753"/>
    <property type="match status" value="1"/>
</dbReference>
<dbReference type="InterPro" id="IPR001387">
    <property type="entry name" value="Cro/C1-type_HTH"/>
</dbReference>
<dbReference type="CDD" id="cd00093">
    <property type="entry name" value="HTH_XRE"/>
    <property type="match status" value="1"/>
</dbReference>
<dbReference type="Proteomes" id="UP001432014">
    <property type="component" value="Chromosome"/>
</dbReference>
<accession>A0ABZ1W8G2</accession>
<evidence type="ECO:0000259" key="1">
    <source>
        <dbReference type="PROSITE" id="PS50943"/>
    </source>
</evidence>
<feature type="domain" description="HTH cro/C1-type" evidence="1">
    <location>
        <begin position="18"/>
        <end position="62"/>
    </location>
</feature>
<proteinExistence type="predicted"/>
<dbReference type="SMART" id="SM00530">
    <property type="entry name" value="HTH_XRE"/>
    <property type="match status" value="1"/>
</dbReference>
<protein>
    <submittedName>
        <fullName evidence="2">Helix-turn-helix transcriptional regulator</fullName>
    </submittedName>
</protein>
<dbReference type="InterPro" id="IPR043917">
    <property type="entry name" value="DUF5753"/>
</dbReference>
<reference evidence="2 3" key="1">
    <citation type="submission" date="2022-10" db="EMBL/GenBank/DDBJ databases">
        <title>The complete genomes of actinobacterial strains from the NBC collection.</title>
        <authorList>
            <person name="Joergensen T.S."/>
            <person name="Alvarez Arevalo M."/>
            <person name="Sterndorff E.B."/>
            <person name="Faurdal D."/>
            <person name="Vuksanovic O."/>
            <person name="Mourched A.-S."/>
            <person name="Charusanti P."/>
            <person name="Shaw S."/>
            <person name="Blin K."/>
            <person name="Weber T."/>
        </authorList>
    </citation>
    <scope>NUCLEOTIDE SEQUENCE [LARGE SCALE GENOMIC DNA]</scope>
    <source>
        <strain evidence="2 3">NBC_01247</strain>
    </source>
</reference>
<organism evidence="2 3">
    <name type="scientific">Kitasatospora herbaricolor</name>
    <dbReference type="NCBI Taxonomy" id="68217"/>
    <lineage>
        <taxon>Bacteria</taxon>
        <taxon>Bacillati</taxon>
        <taxon>Actinomycetota</taxon>
        <taxon>Actinomycetes</taxon>
        <taxon>Kitasatosporales</taxon>
        <taxon>Streptomycetaceae</taxon>
        <taxon>Kitasatospora</taxon>
    </lineage>
</organism>
<dbReference type="RefSeq" id="WP_329497571.1">
    <property type="nucleotide sequence ID" value="NZ_CP108460.1"/>
</dbReference>
<evidence type="ECO:0000313" key="2">
    <source>
        <dbReference type="EMBL" id="WUS57140.1"/>
    </source>
</evidence>
<evidence type="ECO:0000313" key="3">
    <source>
        <dbReference type="Proteomes" id="UP001432014"/>
    </source>
</evidence>
<gene>
    <name evidence="2" type="ORF">OG469_17475</name>
</gene>
<dbReference type="InterPro" id="IPR010982">
    <property type="entry name" value="Lambda_DNA-bd_dom_sf"/>
</dbReference>